<dbReference type="EMBL" id="QXGD01000513">
    <property type="protein sequence ID" value="KAE9236207.1"/>
    <property type="molecule type" value="Genomic_DNA"/>
</dbReference>
<feature type="compositionally biased region" description="Basic and acidic residues" evidence="1">
    <location>
        <begin position="115"/>
        <end position="130"/>
    </location>
</feature>
<evidence type="ECO:0000313" key="6">
    <source>
        <dbReference type="Proteomes" id="UP000441208"/>
    </source>
</evidence>
<name>A0A6A3SCR6_9STRA</name>
<evidence type="ECO:0000313" key="3">
    <source>
        <dbReference type="EMBL" id="KAE9232395.1"/>
    </source>
</evidence>
<sequence length="277" mass="31213">MAVAVLHYHDMLKMTPTSPYIVRVQQAMSQVGVTETELGSWSLTIQSDLVQRKTKLEQSNEQPSVASTCDDLVKKQTALIQRQMQLIDKLSSQVETLSDRVASLEGPTTQTSPKDCPRPDDDVAPEVEHPRRAKPQRARAKSLSSVWYEWFCDMQNIKRQNRRRYHEAKVAVVFMKLSLPDGYDVSGTKAQVWQAGKDAEANILAFLREQNKKPKAYGTVVKTLKRMHTEGKLNDQILRHQALTTQGLAVDASHPRTVHVLLPQSVPIDPRSDNVGH</sequence>
<evidence type="ECO:0000313" key="4">
    <source>
        <dbReference type="EMBL" id="KAE9236207.1"/>
    </source>
</evidence>
<reference evidence="5 6" key="1">
    <citation type="submission" date="2018-08" db="EMBL/GenBank/DDBJ databases">
        <title>Genomic investigation of the strawberry pathogen Phytophthora fragariae indicates pathogenicity is determined by transcriptional variation in three key races.</title>
        <authorList>
            <person name="Adams T.M."/>
            <person name="Armitage A.D."/>
            <person name="Sobczyk M.K."/>
            <person name="Bates H.J."/>
            <person name="Dunwell J.M."/>
            <person name="Nellist C.F."/>
            <person name="Harrison R.J."/>
        </authorList>
    </citation>
    <scope>NUCLEOTIDE SEQUENCE [LARGE SCALE GENOMIC DNA]</scope>
    <source>
        <strain evidence="4 5">BC-1</strain>
        <strain evidence="3 7">BC-23</strain>
        <strain evidence="2 6">NOV-71</strain>
    </source>
</reference>
<evidence type="ECO:0000313" key="7">
    <source>
        <dbReference type="Proteomes" id="UP000476176"/>
    </source>
</evidence>
<evidence type="ECO:0000313" key="2">
    <source>
        <dbReference type="EMBL" id="KAE9114235.1"/>
    </source>
</evidence>
<dbReference type="Proteomes" id="UP000441208">
    <property type="component" value="Unassembled WGS sequence"/>
</dbReference>
<evidence type="ECO:0000313" key="5">
    <source>
        <dbReference type="Proteomes" id="UP000440367"/>
    </source>
</evidence>
<feature type="region of interest" description="Disordered" evidence="1">
    <location>
        <begin position="98"/>
        <end position="138"/>
    </location>
</feature>
<dbReference type="EMBL" id="QXGC01000500">
    <property type="protein sequence ID" value="KAE9232395.1"/>
    <property type="molecule type" value="Genomic_DNA"/>
</dbReference>
<dbReference type="AlphaFoldDB" id="A0A6A3SCR6"/>
<evidence type="ECO:0000256" key="1">
    <source>
        <dbReference type="SAM" id="MobiDB-lite"/>
    </source>
</evidence>
<accession>A0A6A3SCR6</accession>
<proteinExistence type="predicted"/>
<dbReference type="Proteomes" id="UP000476176">
    <property type="component" value="Unassembled WGS sequence"/>
</dbReference>
<protein>
    <submittedName>
        <fullName evidence="2">Uncharacterized protein</fullName>
    </submittedName>
</protein>
<organism evidence="2 6">
    <name type="scientific">Phytophthora fragariae</name>
    <dbReference type="NCBI Taxonomy" id="53985"/>
    <lineage>
        <taxon>Eukaryota</taxon>
        <taxon>Sar</taxon>
        <taxon>Stramenopiles</taxon>
        <taxon>Oomycota</taxon>
        <taxon>Peronosporomycetes</taxon>
        <taxon>Peronosporales</taxon>
        <taxon>Peronosporaceae</taxon>
        <taxon>Phytophthora</taxon>
    </lineage>
</organism>
<dbReference type="EMBL" id="QXFZ01000494">
    <property type="protein sequence ID" value="KAE9114235.1"/>
    <property type="molecule type" value="Genomic_DNA"/>
</dbReference>
<dbReference type="Proteomes" id="UP000440367">
    <property type="component" value="Unassembled WGS sequence"/>
</dbReference>
<gene>
    <name evidence="4" type="ORF">PF002_g11302</name>
    <name evidence="3" type="ORF">PF004_g9917</name>
    <name evidence="2" type="ORF">PF007_g10451</name>
</gene>
<comment type="caution">
    <text evidence="2">The sequence shown here is derived from an EMBL/GenBank/DDBJ whole genome shotgun (WGS) entry which is preliminary data.</text>
</comment>